<dbReference type="Gene3D" id="3.30.70.920">
    <property type="match status" value="1"/>
</dbReference>
<dbReference type="PANTHER" id="PTHR30154:SF0">
    <property type="entry name" value="LEUCINE-RESPONSIVE REGULATORY PROTEIN"/>
    <property type="match status" value="1"/>
</dbReference>
<dbReference type="InterPro" id="IPR011991">
    <property type="entry name" value="ArsR-like_HTH"/>
</dbReference>
<organism evidence="6 7">
    <name type="scientific">Comamonas nitrativorans</name>
    <dbReference type="NCBI Taxonomy" id="108437"/>
    <lineage>
        <taxon>Bacteria</taxon>
        <taxon>Pseudomonadati</taxon>
        <taxon>Pseudomonadota</taxon>
        <taxon>Betaproteobacteria</taxon>
        <taxon>Burkholderiales</taxon>
        <taxon>Comamonadaceae</taxon>
        <taxon>Comamonas</taxon>
    </lineage>
</organism>
<dbReference type="EMBL" id="JBHSEW010000005">
    <property type="protein sequence ID" value="MFC4621972.1"/>
    <property type="molecule type" value="Genomic_DNA"/>
</dbReference>
<name>A0ABV9GXD9_9BURK</name>
<dbReference type="Gene3D" id="1.10.10.10">
    <property type="entry name" value="Winged helix-like DNA-binding domain superfamily/Winged helix DNA-binding domain"/>
    <property type="match status" value="1"/>
</dbReference>
<evidence type="ECO:0000313" key="7">
    <source>
        <dbReference type="Proteomes" id="UP001595967"/>
    </source>
</evidence>
<keyword evidence="4" id="KW-0804">Transcription</keyword>
<evidence type="ECO:0000259" key="5">
    <source>
        <dbReference type="PROSITE" id="PS50956"/>
    </source>
</evidence>
<evidence type="ECO:0000313" key="6">
    <source>
        <dbReference type="EMBL" id="MFC4621972.1"/>
    </source>
</evidence>
<reference evidence="7" key="1">
    <citation type="journal article" date="2019" name="Int. J. Syst. Evol. Microbiol.">
        <title>The Global Catalogue of Microorganisms (GCM) 10K type strain sequencing project: providing services to taxonomists for standard genome sequencing and annotation.</title>
        <authorList>
            <consortium name="The Broad Institute Genomics Platform"/>
            <consortium name="The Broad Institute Genome Sequencing Center for Infectious Disease"/>
            <person name="Wu L."/>
            <person name="Ma J."/>
        </authorList>
    </citation>
    <scope>NUCLEOTIDE SEQUENCE [LARGE SCALE GENOMIC DNA]</scope>
    <source>
        <strain evidence="7">JCM 11650</strain>
    </source>
</reference>
<evidence type="ECO:0000256" key="4">
    <source>
        <dbReference type="ARBA" id="ARBA00023163"/>
    </source>
</evidence>
<dbReference type="Proteomes" id="UP001595967">
    <property type="component" value="Unassembled WGS sequence"/>
</dbReference>
<dbReference type="RefSeq" id="WP_377725187.1">
    <property type="nucleotide sequence ID" value="NZ_JBHSEW010000005.1"/>
</dbReference>
<dbReference type="InterPro" id="IPR019887">
    <property type="entry name" value="Tscrpt_reg_AsnC/Lrp_C"/>
</dbReference>
<dbReference type="PROSITE" id="PS00519">
    <property type="entry name" value="HTH_ASNC_1"/>
    <property type="match status" value="1"/>
</dbReference>
<dbReference type="PANTHER" id="PTHR30154">
    <property type="entry name" value="LEUCINE-RESPONSIVE REGULATORY PROTEIN"/>
    <property type="match status" value="1"/>
</dbReference>
<keyword evidence="7" id="KW-1185">Reference proteome</keyword>
<sequence length="160" mass="18121">MYELDAIDLRILDLLQQQGRLTMTELGESVGLSTSPCSQRVKRLEQTGVITGYYARVEPQALGKALLVFVEITLTEKSELIFKKVRDALAHIPEVQECHLIAGRFDYLVKARLGGMDEYRRLLGTMLAQMPVPAQSNSYVVMEEVKESTRLKIERHKKLG</sequence>
<proteinExistence type="predicted"/>
<dbReference type="InterPro" id="IPR000485">
    <property type="entry name" value="AsnC-type_HTH_dom"/>
</dbReference>
<dbReference type="SUPFAM" id="SSF46785">
    <property type="entry name" value="Winged helix' DNA-binding domain"/>
    <property type="match status" value="1"/>
</dbReference>
<dbReference type="InterPro" id="IPR036390">
    <property type="entry name" value="WH_DNA-bd_sf"/>
</dbReference>
<evidence type="ECO:0000256" key="2">
    <source>
        <dbReference type="ARBA" id="ARBA00023125"/>
    </source>
</evidence>
<dbReference type="InterPro" id="IPR019885">
    <property type="entry name" value="Tscrpt_reg_HTH_AsnC-type_CS"/>
</dbReference>
<evidence type="ECO:0000256" key="3">
    <source>
        <dbReference type="ARBA" id="ARBA00023159"/>
    </source>
</evidence>
<dbReference type="SUPFAM" id="SSF54909">
    <property type="entry name" value="Dimeric alpha+beta barrel"/>
    <property type="match status" value="1"/>
</dbReference>
<dbReference type="Pfam" id="PF01037">
    <property type="entry name" value="AsnC_trans_reg"/>
    <property type="match status" value="1"/>
</dbReference>
<dbReference type="PROSITE" id="PS50956">
    <property type="entry name" value="HTH_ASNC_2"/>
    <property type="match status" value="1"/>
</dbReference>
<dbReference type="CDD" id="cd00090">
    <property type="entry name" value="HTH_ARSR"/>
    <property type="match status" value="1"/>
</dbReference>
<dbReference type="InterPro" id="IPR019888">
    <property type="entry name" value="Tscrpt_reg_AsnC-like"/>
</dbReference>
<dbReference type="InterPro" id="IPR036388">
    <property type="entry name" value="WH-like_DNA-bd_sf"/>
</dbReference>
<feature type="domain" description="HTH asnC-type" evidence="5">
    <location>
        <begin position="4"/>
        <end position="65"/>
    </location>
</feature>
<evidence type="ECO:0000256" key="1">
    <source>
        <dbReference type="ARBA" id="ARBA00023015"/>
    </source>
</evidence>
<comment type="caution">
    <text evidence="6">The sequence shown here is derived from an EMBL/GenBank/DDBJ whole genome shotgun (WGS) entry which is preliminary data.</text>
</comment>
<keyword evidence="3" id="KW-0010">Activator</keyword>
<accession>A0ABV9GXD9</accession>
<dbReference type="PRINTS" id="PR00033">
    <property type="entry name" value="HTHASNC"/>
</dbReference>
<protein>
    <submittedName>
        <fullName evidence="6">Winged helix-turn-helix transcriptional regulator</fullName>
    </submittedName>
</protein>
<keyword evidence="1" id="KW-0805">Transcription regulation</keyword>
<dbReference type="SMART" id="SM00344">
    <property type="entry name" value="HTH_ASNC"/>
    <property type="match status" value="1"/>
</dbReference>
<dbReference type="InterPro" id="IPR011008">
    <property type="entry name" value="Dimeric_a/b-barrel"/>
</dbReference>
<dbReference type="Pfam" id="PF13412">
    <property type="entry name" value="HTH_24"/>
    <property type="match status" value="1"/>
</dbReference>
<keyword evidence="2" id="KW-0238">DNA-binding</keyword>
<gene>
    <name evidence="6" type="ORF">ACFO3A_07035</name>
</gene>